<reference evidence="2 3" key="1">
    <citation type="submission" date="2019-09" db="EMBL/GenBank/DDBJ databases">
        <authorList>
            <person name="Cao W.R."/>
        </authorList>
    </citation>
    <scope>NUCLEOTIDE SEQUENCE [LARGE SCALE GENOMIC DNA]</scope>
    <source>
        <strain evidence="3">a4</strain>
    </source>
</reference>
<dbReference type="EMBL" id="WAAU01000021">
    <property type="protein sequence ID" value="KAB1155914.1"/>
    <property type="molecule type" value="Genomic_DNA"/>
</dbReference>
<keyword evidence="1" id="KW-0812">Transmembrane</keyword>
<dbReference type="RefSeq" id="WP_150900203.1">
    <property type="nucleotide sequence ID" value="NZ_WAAU01000021.1"/>
</dbReference>
<comment type="caution">
    <text evidence="2">The sequence shown here is derived from an EMBL/GenBank/DDBJ whole genome shotgun (WGS) entry which is preliminary data.</text>
</comment>
<protein>
    <submittedName>
        <fullName evidence="2">Uncharacterized protein</fullName>
    </submittedName>
</protein>
<feature type="transmembrane region" description="Helical" evidence="1">
    <location>
        <begin position="5"/>
        <end position="24"/>
    </location>
</feature>
<dbReference type="OrthoDB" id="637901at2"/>
<evidence type="ECO:0000313" key="3">
    <source>
        <dbReference type="Proteomes" id="UP000467305"/>
    </source>
</evidence>
<evidence type="ECO:0000256" key="1">
    <source>
        <dbReference type="SAM" id="Phobius"/>
    </source>
</evidence>
<keyword evidence="1" id="KW-1133">Transmembrane helix</keyword>
<name>A0A7J5AEC1_9FLAO</name>
<sequence>MIKKIVYSILLILSIIFTVGFFRYNPTVNLSNTIPSSAEAIVRINLREAEFNIVKDVVLHPLSYIDFEESSESDSEKRISLFEQIEIPNNVFFYTNSTVLKDFWVSSLIEVNNKVGLVNFLKKEGKLIGNKSRIDCFTYKKLFFLLKENKLSVVYSLKGIANINSILTVVFEKKSYLNENDTKLLKLKNSNGVIAFQSKEFGFFELEKDQEKLILKGEFNESGSPFLAYNSQELKEGIASFSGRINKECLLSFIDSKKKEKFKKLTNLSLDSLNNYWNGEIDFSLESFQSKNDTIVTYEYDDDFNKVEKKSIHKSLLPNVCLRIGGGKVYEYLKRSKAIQNVEGKELLVLNPLFKTYVNNKEDELLMSSIYDTVGDFTANKKNRLSMTFNIESYLEENRGLYTLSNKYLKQVQKIKATVSNDNQLELIISLKESSLKSIYQDLK</sequence>
<dbReference type="AlphaFoldDB" id="A0A7J5AEC1"/>
<accession>A0A7J5AEC1</accession>
<organism evidence="2 3">
    <name type="scientific">Tenacibaculum aiptasiae</name>
    <dbReference type="NCBI Taxonomy" id="426481"/>
    <lineage>
        <taxon>Bacteria</taxon>
        <taxon>Pseudomonadati</taxon>
        <taxon>Bacteroidota</taxon>
        <taxon>Flavobacteriia</taxon>
        <taxon>Flavobacteriales</taxon>
        <taxon>Flavobacteriaceae</taxon>
        <taxon>Tenacibaculum</taxon>
    </lineage>
</organism>
<keyword evidence="1" id="KW-0472">Membrane</keyword>
<gene>
    <name evidence="2" type="ORF">F7018_11435</name>
</gene>
<keyword evidence="3" id="KW-1185">Reference proteome</keyword>
<evidence type="ECO:0000313" key="2">
    <source>
        <dbReference type="EMBL" id="KAB1155914.1"/>
    </source>
</evidence>
<dbReference type="Proteomes" id="UP000467305">
    <property type="component" value="Unassembled WGS sequence"/>
</dbReference>
<proteinExistence type="predicted"/>